<keyword evidence="4 7" id="KW-0732">Signal</keyword>
<dbReference type="InterPro" id="IPR012334">
    <property type="entry name" value="Pectin_lyas_fold"/>
</dbReference>
<dbReference type="Pfam" id="PF12545">
    <property type="entry name" value="DUF3739"/>
    <property type="match status" value="1"/>
</dbReference>
<dbReference type="GO" id="GO:0005576">
    <property type="term" value="C:extracellular region"/>
    <property type="evidence" value="ECO:0007669"/>
    <property type="project" value="UniProtKB-SubCell"/>
</dbReference>
<dbReference type="Gene3D" id="2.160.20.10">
    <property type="entry name" value="Single-stranded right-handed beta-helix, Pectin lyase-like"/>
    <property type="match status" value="2"/>
</dbReference>
<evidence type="ECO:0000256" key="4">
    <source>
        <dbReference type="ARBA" id="ARBA00022729"/>
    </source>
</evidence>
<dbReference type="NCBIfam" id="TIGR01901">
    <property type="entry name" value="adhes_NPXG"/>
    <property type="match status" value="1"/>
</dbReference>
<evidence type="ECO:0000313" key="10">
    <source>
        <dbReference type="EMBL" id="GGZ38552.1"/>
    </source>
</evidence>
<evidence type="ECO:0000256" key="3">
    <source>
        <dbReference type="ARBA" id="ARBA00022525"/>
    </source>
</evidence>
<feature type="domain" description="Filamentous haemagglutinin FhaB/tRNA nuclease CdiA-like TPS" evidence="8">
    <location>
        <begin position="61"/>
        <end position="176"/>
    </location>
</feature>
<evidence type="ECO:0000313" key="11">
    <source>
        <dbReference type="Proteomes" id="UP000662572"/>
    </source>
</evidence>
<feature type="chain" id="PRO_5037938865" description="Filamentous hemagglutinin family N-terminal domain-containing protein" evidence="7">
    <location>
        <begin position="44"/>
        <end position="4192"/>
    </location>
</feature>
<dbReference type="SMART" id="SM00912">
    <property type="entry name" value="Haemagg_act"/>
    <property type="match status" value="2"/>
</dbReference>
<evidence type="ECO:0000256" key="5">
    <source>
        <dbReference type="ARBA" id="ARBA00023136"/>
    </source>
</evidence>
<dbReference type="InterPro" id="IPR011662">
    <property type="entry name" value="Secretin/TonB_short_N"/>
</dbReference>
<dbReference type="RefSeq" id="WP_189487341.1">
    <property type="nucleotide sequence ID" value="NZ_BMZB01000003.1"/>
</dbReference>
<evidence type="ECO:0000259" key="9">
    <source>
        <dbReference type="SMART" id="SM00965"/>
    </source>
</evidence>
<keyword evidence="11" id="KW-1185">Reference proteome</keyword>
<keyword evidence="3" id="KW-0964">Secreted</keyword>
<sequence>MSRIAASARTGLTGSRRLKASASLMVLALAASVSSTSVSPALAAEPFANMVGIQAGRIIGTGPNAQVAQWTGANAPVIGTDVDGRALMTIQQTQAKALLDWEDFRLQTNEVLEFQQQSADWIAVNRVHGNQAAEINGEIRAIGKVFVLNDNGVLIGKDAKINTRTLVTGQGISDVLIDGKTTTLVQSKEKAILDWSDMSLQAGEVLKFQQQKTDWVALNRSYNVDKTVLAGDVKADGHIYLVAPRGLVVDGKINAQQVVLSSLFMRNDQFLGDPDQNSATGGLISYTRRQEQGGIMNPTFTNTRFAGWGLNPNGEGYNPLGWKDAIVGLGDNQYGFNAPYYKLMNGGPEIVDANDPLKYNVTIGKTGSVTTGKFGKVMLFGPKVTNFGQINIQDEGQVIMAAGENVWLQPAGSGMLAAGNGRLDAYVGALYPLGNSLGFTSWDKPPQRANTEEWRAFYSLLLGRNVALNENLSTADHTKIWSGGYVFNGTQYVYNPSLIETYIHTIEAERAQTYTARNEGIISSKRGGSVVMRGLNLEQMGAIDMTSTALFRSDISLFASVWDWRGGPGTESDNRATAVPGHGTVVFGKGSLTQITPDLDSTDAIPVSSGAQSVGQIKINARSVHMQEDSIIHMPSGNMNVLLDAGAHIFDNNLGAGSNQGNEDGTRFLMERGATIDLSGWETTLEMGYHQVAGKLYAAQLADSPLQRDGALYRQEISVDRRYGTNLANWQGLDNLSQGTLGQFLTNGGTLNMDIGDDFIMKSGSVIDVSGGVTTYKDGYVYTTLLRRLDGSIIDIREADPDELYMGLANQWTVYDTKWGKQTTYNIPLMTATQGRFETSYQHGGKGGTVDIMAPDSVLQGTLKGETVTGRYQRQGGTIPVGGAFILNNAGESEGEYVSNNILITARETALNANFGFTDKLSDTYGELFGVEFDRETDPVSSDRARSGNTTLTSADFFNRSTMGSYTLNQGGVSGDHTAVQVEAGVTLNLQNGASFSLAADQRIEFLGSIRTEGGDVSLSGMGLTLGGSTKIDTRGSWYSDYEIDQYIALDTLPRIHGGDITLSANGDILNNADNVGLVLPDTVVLDMSGGAWVERSGKLNGGKGGNLTINALLAEKDELDLSGLSNARAYGLGGNGAFSLRSGDDIIIGAALPVADEAATGRPPLLFTPDFFENSGFSAINLIGKSVELMDGVQVHATSASLQLKEPAPLSGKPPAFWAPSGTDIYDVAEARYLAPELRSPSLRGGMTINLSAQGVTAGAALGDVRIGEGSLLATEVGGKISLRGNTTVAGTILAPAGAISLASDTATGNFVHVTDTGSLLAPGVALITSRNVVAGRELIGGEIYDGGKITLTANEIKLDKGSKLDVSGTSATFDLQDSNRTGVYVPVTLASNGGAIEINGQRLAINDTAYKANAGGAGARGGSLTLNWTVQMGGGGTPGGYTPAQVLEQLEQYVEWGYVTDKDFNPITSLYGIDLSTIAWEYVVGPLDFPPGYILNNRAEVVALFDAYGAAAAGPAPMLIIGEAFSRGGGSGPDIPNALVELFTLAGYSPPPPSTEAPIVTTLSPDKIAAGGFSALTINASPGVVFNGDVNLGGKKADGSYIFDTLNINASQIVGNTGSTVRLEAGVVVLGQNETILPTSGYGSLLGIDPAGQGTTITVSAGTLLQVGNASFHGFEDTRLNSGGDIRFAGIRLAPNQAPSGSLYSAGKLTLKADQVYAGTGRIFSVTSDTAIEILAQDDGGLINDSPYEAAAKLTLKAPTIIQGGTLRSPLGTLTLEAYDNGTQGSGDLIFKAGSLTSVSGDGKSIPYGYTANGDTWTDPFTGLELTTLPTKALNLTADKVDLQTGSEIDVSGGGDLFAREFVPGVNGTLDWLTGYRDVDYNWVTDPGSIYAVIPDFEGNIAPLGFGSSQIGAGDKVYLSGGSGLKAGYYSLLPAEYALMPGAYRVTAQHRYSGSFVDASLGTSRSLTDGSSVQAGYVVSGASGARDQRTQGFHVMSGQTMRTRSFYRETTANTFFVSDAFLKKALRTNRPVGEVPRIPLDGGSVVFRVAESLELNGKLTSGAASGGRGGFADIASSKVVVAGTNTDLSQYDGYLVLKSDQLSAFGADSLLIGGTRQQGAVNMELSVSGTDIVVDNTGSVLFGPELLFASTGNIDVKDGAKLETRGKISGVSGDLRVLANIAALIDNNGTPTELNDDITIHGVLDQGTVLRLSSGDQVDILRDTDAVNAANALRNDPAALALVNSQRADRGLAPLDLSQGLLNIADGASLKSGRSVALDATNNTLLGSLVTLETQQLSASASRVSIGAVPAGTEGLIFADGSLGALARAADLTLKSYSTLDLYGGVTLAATGALRLDAGEVRVIDANNQPTTLKAQTLTLTLTHTGSGKSVATTGSASLNLDAKNVYFEGNDKWLSGINTLNITASERVIGRDDSTLYIPGALSVTAAGLTTESGARLFFDATGAINVTSTANATLPAFQSFGGTLGLTGASVNYAGQSRLTGGTINLQARAGDVVLAQGAVLDVTSNASQFFDKTVGVGAGSVNLVADLGDVNLGTGSLIDVSGSAAGGDAGTLTIKTGVGEAILNGTLKGTSAAGSRGGSFSLLTQSLTNFGAFNTVLDTGGFRQSRRFEINSGDVTVDGTVNVQDFAVIANDGSVNVTGTVRTTGDNGGRIQVSAAEDVTLSGTGKLLASANAIGGAGGTVIVESTGRNGGQIATQAGSVIDVSGMGEGGRLVRFRAPQVGNDVAIGQLAGTITGARSVLAEGFKVYDGVSIIDQGVITQVSNDATAFMSANGATIRNRLGAGVTLVAGIELRSDSDMELKDAWDLSGLRFDGAAGVLTLRAAGDLLINANLSDGFNGDLLLDGESWAFNLTAGANTQSPDTLAVLTAGQLAAGKGSVKIGGTADTLEYFYDPAYGNENRLYVIGADGRFVNDPSGGREQFLELQRDTATGQYIHPITGELIEKDPVTGDYADTGIYARRPLPWLFGMYRADGSSGNGGLDGNGNPRDDFDAREYQQWDNSTGYHVRTGTGAINVASARDLVLQERASVIYTAGKNAAPLAGFYVPTGSLRISTSNDTPILTLRTVQYGEGGGDVTLRVSGDILASSQTPQLPSGYLFQRRSLDETTGLFASAPDRAYDQTSWWVDYSLFQGGIGALGGGNIAIDAGGDIDNLGVSIPNSGRVTGNTGSGDAIALTLTGGGNLSLRAGGNIKGGVFYVADGEGDLTAGGSFTAGSKARVFYDPSCTFSNSPTCYLHYDPRGKSPEYDVYSMFFTSSGQFDIKSGGDLNIDGVMDPLLAGAVSEYRGWNFLSYTDEASVRLFSAGGDVNVWNNGLNTSIAFYSSGSNVPNPGASPLWYYGRIDAIDDGRDSMAWDLRPSKFSAIAATGDVRVVGGMMLMPSAKGNLELLAGNNVIIGYGTQSEQGRNAERGLDGAYFTSQRDVEKNQRGATIYEGIFMSQADMTYLPTPTNPISFVRNIDRIHLRSAGVGDDFFGGGRNFSVDALPDLHAGDHEPVRIYAAKGDIVTAGRTVMNLPKQAWFQAGGNIYFPSYDIQHNNPNDLSLVRAGKGIYFDISGQFGDSNDGIVDSYGHLTVSGPGRLEVEAGTDIYLPSNSYGISSKRITIEPGAQFWKPEEKAADIAISAGFNQKPSYDAFEDAYLNPEKAGEMADYLKDDTGKSLYLFDREYDRAKGATGEFAVPEPREGLVNYVRRLQGLTPLETRAEEVAYLDTAWTYWKALPSDYKTPYFRSVLFLELRTTGREANDADNERYNTTFRGYKAIETLFPGAQKETIETLAEGESLWKGDFETYASRVISSGGGKIEFVLPGGAMTMANVSALPSETGQPTIDPATGKPVQVYNPTSQRYEDDRGNAQRAGVLTTDGGEINVLTHASVTLNQSRLLTAKGGNVMIWSSWGDIAAGKGAQTSLSPAFFDYGLDLLARMKREPAGLPTGAGIGTLSTQDGTPPADVDLIAPAGVVDAGDAGIRVAGNFNVFAVEILGADNIDVGGVTSGLPIPPAAPPTSLDIGLSSTNDLVAKSLKDAISNVQKDKSIVPPSLIEVKATGSDEEEVCGTDENPCPDDNNVQPQAPVSSAAPSFTPVKVAVRYVEPRIDFKLPSLMLDDAIRSVGQFSGMTIIYDSAVLRNRMAPALSGKMTAGEALERLLKNEGLMAIRVGPRSIRLERVQG</sequence>
<reference evidence="10" key="1">
    <citation type="journal article" date="2014" name="Int. J. Syst. Evol. Microbiol.">
        <title>Complete genome sequence of Corynebacterium casei LMG S-19264T (=DSM 44701T), isolated from a smear-ripened cheese.</title>
        <authorList>
            <consortium name="US DOE Joint Genome Institute (JGI-PGF)"/>
            <person name="Walter F."/>
            <person name="Albersmeier A."/>
            <person name="Kalinowski J."/>
            <person name="Ruckert C."/>
        </authorList>
    </citation>
    <scope>NUCLEOTIDE SEQUENCE</scope>
    <source>
        <strain evidence="10">KCTC 32296</strain>
    </source>
</reference>
<gene>
    <name evidence="10" type="ORF">GCM10011273_26450</name>
</gene>
<dbReference type="Proteomes" id="UP000662572">
    <property type="component" value="Unassembled WGS sequence"/>
</dbReference>
<feature type="domain" description="Filamentous haemagglutinin FhaB/tRNA nuclease CdiA-like TPS" evidence="8">
    <location>
        <begin position="179"/>
        <end position="269"/>
    </location>
</feature>
<evidence type="ECO:0008006" key="12">
    <source>
        <dbReference type="Google" id="ProtNLM"/>
    </source>
</evidence>
<evidence type="ECO:0000256" key="2">
    <source>
        <dbReference type="ARBA" id="ARBA00022448"/>
    </source>
</evidence>
<name>A0A918QAY5_9CAUL</name>
<evidence type="ECO:0000256" key="7">
    <source>
        <dbReference type="SAM" id="SignalP"/>
    </source>
</evidence>
<dbReference type="PANTHER" id="PTHR12338:SF8">
    <property type="entry name" value="HEME_HEMOPEXIN-BINDING PROTEIN"/>
    <property type="match status" value="1"/>
</dbReference>
<comment type="subcellular location">
    <subcellularLocation>
        <location evidence="1">Secreted</location>
    </subcellularLocation>
</comment>
<comment type="caution">
    <text evidence="10">The sequence shown here is derived from an EMBL/GenBank/DDBJ whole genome shotgun (WGS) entry which is preliminary data.</text>
</comment>
<dbReference type="Pfam" id="PF05860">
    <property type="entry name" value="TPS"/>
    <property type="match status" value="1"/>
</dbReference>
<dbReference type="EMBL" id="BMZB01000003">
    <property type="protein sequence ID" value="GGZ38552.1"/>
    <property type="molecule type" value="Genomic_DNA"/>
</dbReference>
<dbReference type="PANTHER" id="PTHR12338">
    <property type="entry name" value="AUTOTRANSPORTER"/>
    <property type="match status" value="1"/>
</dbReference>
<keyword evidence="6" id="KW-0998">Cell outer membrane</keyword>
<dbReference type="InterPro" id="IPR011050">
    <property type="entry name" value="Pectin_lyase_fold/virulence"/>
</dbReference>
<keyword evidence="5" id="KW-0472">Membrane</keyword>
<dbReference type="SMART" id="SM00965">
    <property type="entry name" value="STN"/>
    <property type="match status" value="1"/>
</dbReference>
<keyword evidence="2" id="KW-0813">Transport</keyword>
<reference evidence="10" key="2">
    <citation type="submission" date="2020-09" db="EMBL/GenBank/DDBJ databases">
        <authorList>
            <person name="Sun Q."/>
            <person name="Kim S."/>
        </authorList>
    </citation>
    <scope>NUCLEOTIDE SEQUENCE</scope>
    <source>
        <strain evidence="10">KCTC 32296</strain>
    </source>
</reference>
<feature type="domain" description="Secretin/TonB short N-terminal" evidence="9">
    <location>
        <begin position="4139"/>
        <end position="4190"/>
    </location>
</feature>
<dbReference type="SUPFAM" id="SSF51126">
    <property type="entry name" value="Pectin lyase-like"/>
    <property type="match status" value="2"/>
</dbReference>
<accession>A0A918QAY5</accession>
<proteinExistence type="predicted"/>
<protein>
    <recommendedName>
        <fullName evidence="12">Filamentous hemagglutinin family N-terminal domain-containing protein</fullName>
    </recommendedName>
</protein>
<dbReference type="GO" id="GO:0019867">
    <property type="term" value="C:outer membrane"/>
    <property type="evidence" value="ECO:0007669"/>
    <property type="project" value="InterPro"/>
</dbReference>
<feature type="signal peptide" evidence="7">
    <location>
        <begin position="1"/>
        <end position="43"/>
    </location>
</feature>
<dbReference type="InterPro" id="IPR008638">
    <property type="entry name" value="FhaB/CdiA-like_TPS"/>
</dbReference>
<evidence type="ECO:0000259" key="8">
    <source>
        <dbReference type="SMART" id="SM00912"/>
    </source>
</evidence>
<evidence type="ECO:0000256" key="6">
    <source>
        <dbReference type="ARBA" id="ARBA00023237"/>
    </source>
</evidence>
<dbReference type="InterPro" id="IPR050909">
    <property type="entry name" value="Bact_Autotransporter_VF"/>
</dbReference>
<dbReference type="InterPro" id="IPR021026">
    <property type="entry name" value="Filamn_hemagglutn_DUF3739"/>
</dbReference>
<organism evidence="10 11">
    <name type="scientific">Asticcacaulis endophyticus</name>
    <dbReference type="NCBI Taxonomy" id="1395890"/>
    <lineage>
        <taxon>Bacteria</taxon>
        <taxon>Pseudomonadati</taxon>
        <taxon>Pseudomonadota</taxon>
        <taxon>Alphaproteobacteria</taxon>
        <taxon>Caulobacterales</taxon>
        <taxon>Caulobacteraceae</taxon>
        <taxon>Asticcacaulis</taxon>
    </lineage>
</organism>
<dbReference type="Gene3D" id="3.55.50.30">
    <property type="match status" value="1"/>
</dbReference>
<evidence type="ECO:0000256" key="1">
    <source>
        <dbReference type="ARBA" id="ARBA00004613"/>
    </source>
</evidence>